<feature type="domain" description="NOMO second beta-sandwich" evidence="1">
    <location>
        <begin position="349"/>
        <end position="406"/>
    </location>
</feature>
<dbReference type="AlphaFoldDB" id="A0A1V1P1V8"/>
<evidence type="ECO:0000259" key="1">
    <source>
        <dbReference type="Pfam" id="PF22904"/>
    </source>
</evidence>
<accession>A0A1V1P1V8</accession>
<dbReference type="Proteomes" id="UP000189670">
    <property type="component" value="Unassembled WGS sequence"/>
</dbReference>
<sequence length="647" mass="71054">MAEINETPVNTRNGYFMIKNDRPEITIQIPSITLYEDTTFSGITITVADTETSAQYLNVTAITSTPTLFPVDSSHFQFMGTGANRILNITPGLHRSGAAAITLVVTDEKGLWQTTSFDVQVIAMPDPPVFSGDFSIVTNEDTPVTLTIQHSLLDADGSEFLSDLFISNVPEGAFFSSGQKIQAQTWQFQKSELSQLTFTPPLNDDSNLSLYLSATATENSNSLTATTIQTLQINVLAMADPADYTIPQTIYGNSDVYFPMNIIAKRTDIDGSETLRLIVSKMPVGAKLSAGTDNGDNSWTVAENDIPGLQLIPPHQDDSEFNLGITIMVTENNENSIWRKDFSMDVVVTGYRISGKVLYYADDKPVRNVLMTLSGELTYTTVTDDNGQYVIPAVSPGYYKLSPSKKDDLLGVSQTDASDIARFIIHSQDLTCTTMIAADVSLNRSISPKDVSDTSIYAVPGLLKSCINEFCQPWTFSSNRPTNCDDQVVQSTPYRQYVLDTDQPDQNFIAFRLGDVTGNWQPDDAPTQTKTLETRYSARIVRTESAQESYPFTVAIAIDQPLSIRGIDIGITFDPNVVEAVSAQRMGSLLEHSDYELIYGTGIRGEISLGVHTNNDILTTSGEIISIQFNFIGNETASSPWHSSNFY</sequence>
<comment type="caution">
    <text evidence="2">The sequence shown here is derived from an EMBL/GenBank/DDBJ whole genome shotgun (WGS) entry which is preliminary data.</text>
</comment>
<dbReference type="SUPFAM" id="SSF49452">
    <property type="entry name" value="Starch-binding domain-like"/>
    <property type="match status" value="1"/>
</dbReference>
<dbReference type="GO" id="GO:0030246">
    <property type="term" value="F:carbohydrate binding"/>
    <property type="evidence" value="ECO:0007669"/>
    <property type="project" value="InterPro"/>
</dbReference>
<evidence type="ECO:0000313" key="2">
    <source>
        <dbReference type="EMBL" id="ETR68746.1"/>
    </source>
</evidence>
<dbReference type="InterPro" id="IPR013784">
    <property type="entry name" value="Carb-bd-like_fold"/>
</dbReference>
<dbReference type="InterPro" id="IPR055074">
    <property type="entry name" value="NOMO1-3_2nd"/>
</dbReference>
<reference evidence="3" key="1">
    <citation type="submission" date="2012-11" db="EMBL/GenBank/DDBJ databases">
        <authorList>
            <person name="Lucero-Rivera Y.E."/>
            <person name="Tovar-Ramirez D."/>
        </authorList>
    </citation>
    <scope>NUCLEOTIDE SEQUENCE [LARGE SCALE GENOMIC DNA]</scope>
    <source>
        <strain evidence="3">Araruama</strain>
    </source>
</reference>
<proteinExistence type="predicted"/>
<gene>
    <name evidence="2" type="ORF">OMM_04378</name>
</gene>
<dbReference type="Gene3D" id="2.60.40.1120">
    <property type="entry name" value="Carboxypeptidase-like, regulatory domain"/>
    <property type="match status" value="1"/>
</dbReference>
<name>A0A1V1P1V8_9BACT</name>
<protein>
    <recommendedName>
        <fullName evidence="1">NOMO second beta-sandwich domain-containing protein</fullName>
    </recommendedName>
</protein>
<dbReference type="Gene3D" id="2.60.40.680">
    <property type="match status" value="1"/>
</dbReference>
<dbReference type="EMBL" id="ATBP01000845">
    <property type="protein sequence ID" value="ETR68746.1"/>
    <property type="molecule type" value="Genomic_DNA"/>
</dbReference>
<organism evidence="2 3">
    <name type="scientific">Candidatus Magnetoglobus multicellularis str. Araruama</name>
    <dbReference type="NCBI Taxonomy" id="890399"/>
    <lineage>
        <taxon>Bacteria</taxon>
        <taxon>Pseudomonadati</taxon>
        <taxon>Thermodesulfobacteriota</taxon>
        <taxon>Desulfobacteria</taxon>
        <taxon>Desulfobacterales</taxon>
        <taxon>Desulfobacteraceae</taxon>
        <taxon>Candidatus Magnetoglobus</taxon>
    </lineage>
</organism>
<dbReference type="Pfam" id="PF22904">
    <property type="entry name" value="NOMO1-like_2nd"/>
    <property type="match status" value="1"/>
</dbReference>
<evidence type="ECO:0000313" key="3">
    <source>
        <dbReference type="Proteomes" id="UP000189670"/>
    </source>
</evidence>